<sequence length="329" mass="36021">MQSPSASDDDATEFIDFLNIVYWGFVWQTVLFGVSICQGFLYFSNYNDRLPLKAYVSFLLFLDVSSTIAWTTGLHTDIVQNWGASVSLSFSSPFLVAESVSTLTMTFLTQMFFAHRVYLLHPSRPPIPVIIVIFAVIALGGGITRITLSLTTSSDAISEARVKVANLLENGFAAVGDTIATIAMCLKFVESALDTRRMASVLRRLKIYTVNRGVIVTMVHISIVALFWYAPEKLYWAPLHMCAGKLYVNTLLAMLNARQGLRSDAGFTDRSDGTAQSSTLGVKALVDPTDVVMPSIDLAPAMPISSIHRSSVTHQEALESKALTPPPQP</sequence>
<evidence type="ECO:0000313" key="4">
    <source>
        <dbReference type="Proteomes" id="UP000294933"/>
    </source>
</evidence>
<protein>
    <recommendedName>
        <fullName evidence="2">DUF6534 domain-containing protein</fullName>
    </recommendedName>
</protein>
<dbReference type="InterPro" id="IPR045339">
    <property type="entry name" value="DUF6534"/>
</dbReference>
<name>A0A4Y7PN92_9AGAM</name>
<feature type="transmembrane region" description="Helical" evidence="1">
    <location>
        <begin position="55"/>
        <end position="74"/>
    </location>
</feature>
<evidence type="ECO:0000313" key="3">
    <source>
        <dbReference type="EMBL" id="TDL16588.1"/>
    </source>
</evidence>
<evidence type="ECO:0000256" key="1">
    <source>
        <dbReference type="SAM" id="Phobius"/>
    </source>
</evidence>
<feature type="transmembrane region" description="Helical" evidence="1">
    <location>
        <begin position="210"/>
        <end position="229"/>
    </location>
</feature>
<dbReference type="VEuPathDB" id="FungiDB:BD410DRAFT_795246"/>
<accession>A0A4Y7PN92</accession>
<dbReference type="PANTHER" id="PTHR40465:SF1">
    <property type="entry name" value="DUF6534 DOMAIN-CONTAINING PROTEIN"/>
    <property type="match status" value="1"/>
</dbReference>
<dbReference type="OrthoDB" id="2864380at2759"/>
<feature type="transmembrane region" description="Helical" evidence="1">
    <location>
        <begin position="171"/>
        <end position="189"/>
    </location>
</feature>
<dbReference type="EMBL" id="ML170240">
    <property type="protein sequence ID" value="TDL16588.1"/>
    <property type="molecule type" value="Genomic_DNA"/>
</dbReference>
<gene>
    <name evidence="3" type="ORF">BD410DRAFT_795246</name>
</gene>
<keyword evidence="1" id="KW-1133">Transmembrane helix</keyword>
<feature type="transmembrane region" description="Helical" evidence="1">
    <location>
        <begin position="94"/>
        <end position="115"/>
    </location>
</feature>
<dbReference type="Proteomes" id="UP000294933">
    <property type="component" value="Unassembled WGS sequence"/>
</dbReference>
<proteinExistence type="predicted"/>
<dbReference type="AlphaFoldDB" id="A0A4Y7PN92"/>
<keyword evidence="1" id="KW-0472">Membrane</keyword>
<organism evidence="3 4">
    <name type="scientific">Rickenella mellea</name>
    <dbReference type="NCBI Taxonomy" id="50990"/>
    <lineage>
        <taxon>Eukaryota</taxon>
        <taxon>Fungi</taxon>
        <taxon>Dikarya</taxon>
        <taxon>Basidiomycota</taxon>
        <taxon>Agaricomycotina</taxon>
        <taxon>Agaricomycetes</taxon>
        <taxon>Hymenochaetales</taxon>
        <taxon>Rickenellaceae</taxon>
        <taxon>Rickenella</taxon>
    </lineage>
</organism>
<dbReference type="STRING" id="50990.A0A4Y7PN92"/>
<feature type="transmembrane region" description="Helical" evidence="1">
    <location>
        <begin position="20"/>
        <end position="43"/>
    </location>
</feature>
<reference evidence="3 4" key="1">
    <citation type="submission" date="2018-06" db="EMBL/GenBank/DDBJ databases">
        <title>A transcriptomic atlas of mushroom development highlights an independent origin of complex multicellularity.</title>
        <authorList>
            <consortium name="DOE Joint Genome Institute"/>
            <person name="Krizsan K."/>
            <person name="Almasi E."/>
            <person name="Merenyi Z."/>
            <person name="Sahu N."/>
            <person name="Viragh M."/>
            <person name="Koszo T."/>
            <person name="Mondo S."/>
            <person name="Kiss B."/>
            <person name="Balint B."/>
            <person name="Kues U."/>
            <person name="Barry K."/>
            <person name="Hegedus J.C."/>
            <person name="Henrissat B."/>
            <person name="Johnson J."/>
            <person name="Lipzen A."/>
            <person name="Ohm R."/>
            <person name="Nagy I."/>
            <person name="Pangilinan J."/>
            <person name="Yan J."/>
            <person name="Xiong Y."/>
            <person name="Grigoriev I.V."/>
            <person name="Hibbett D.S."/>
            <person name="Nagy L.G."/>
        </authorList>
    </citation>
    <scope>NUCLEOTIDE SEQUENCE [LARGE SCALE GENOMIC DNA]</scope>
    <source>
        <strain evidence="3 4">SZMC22713</strain>
    </source>
</reference>
<feature type="domain" description="DUF6534" evidence="2">
    <location>
        <begin position="173"/>
        <end position="259"/>
    </location>
</feature>
<keyword evidence="4" id="KW-1185">Reference proteome</keyword>
<dbReference type="Pfam" id="PF20152">
    <property type="entry name" value="DUF6534"/>
    <property type="match status" value="1"/>
</dbReference>
<evidence type="ECO:0000259" key="2">
    <source>
        <dbReference type="Pfam" id="PF20152"/>
    </source>
</evidence>
<dbReference type="PANTHER" id="PTHR40465">
    <property type="entry name" value="CHROMOSOME 1, WHOLE GENOME SHOTGUN SEQUENCE"/>
    <property type="match status" value="1"/>
</dbReference>
<feature type="transmembrane region" description="Helical" evidence="1">
    <location>
        <begin position="127"/>
        <end position="151"/>
    </location>
</feature>
<keyword evidence="1" id="KW-0812">Transmembrane</keyword>